<organism evidence="6 7">
    <name type="scientific">Actinomadura harenae</name>
    <dbReference type="NCBI Taxonomy" id="2483351"/>
    <lineage>
        <taxon>Bacteria</taxon>
        <taxon>Bacillati</taxon>
        <taxon>Actinomycetota</taxon>
        <taxon>Actinomycetes</taxon>
        <taxon>Streptosporangiales</taxon>
        <taxon>Thermomonosporaceae</taxon>
        <taxon>Actinomadura</taxon>
    </lineage>
</organism>
<accession>A0A3M2LZS9</accession>
<dbReference type="PANTHER" id="PTHR43248:SF29">
    <property type="entry name" value="TRIPEPTIDYL AMINOPEPTIDASE"/>
    <property type="match status" value="1"/>
</dbReference>
<dbReference type="PANTHER" id="PTHR43248">
    <property type="entry name" value="2-SUCCINYL-6-HYDROXY-2,4-CYCLOHEXADIENE-1-CARBOXYLATE SYNTHASE"/>
    <property type="match status" value="1"/>
</dbReference>
<dbReference type="AlphaFoldDB" id="A0A3M2LZS9"/>
<keyword evidence="7" id="KW-1185">Reference proteome</keyword>
<evidence type="ECO:0000256" key="1">
    <source>
        <dbReference type="ARBA" id="ARBA00010088"/>
    </source>
</evidence>
<keyword evidence="2" id="KW-0732">Signal</keyword>
<comment type="caution">
    <text evidence="6">The sequence shown here is derived from an EMBL/GenBank/DDBJ whole genome shotgun (WGS) entry which is preliminary data.</text>
</comment>
<dbReference type="Proteomes" id="UP000282674">
    <property type="component" value="Unassembled WGS sequence"/>
</dbReference>
<dbReference type="InterPro" id="IPR029058">
    <property type="entry name" value="AB_hydrolase_fold"/>
</dbReference>
<dbReference type="Gene3D" id="3.40.50.1820">
    <property type="entry name" value="alpha/beta hydrolase"/>
    <property type="match status" value="1"/>
</dbReference>
<dbReference type="Pfam" id="PF00561">
    <property type="entry name" value="Abhydrolase_1"/>
    <property type="match status" value="1"/>
</dbReference>
<evidence type="ECO:0000259" key="5">
    <source>
        <dbReference type="Pfam" id="PF00561"/>
    </source>
</evidence>
<reference evidence="6 7" key="1">
    <citation type="submission" date="2018-10" db="EMBL/GenBank/DDBJ databases">
        <title>Isolation from soil.</title>
        <authorList>
            <person name="Hu J."/>
        </authorList>
    </citation>
    <scope>NUCLEOTIDE SEQUENCE [LARGE SCALE GENOMIC DNA]</scope>
    <source>
        <strain evidence="6 7">NEAU-Ht49</strain>
    </source>
</reference>
<dbReference type="SUPFAM" id="SSF53474">
    <property type="entry name" value="alpha/beta-Hydrolases"/>
    <property type="match status" value="1"/>
</dbReference>
<sequence>MVQHSKQIGGFVKKLVAVVAAGGLGITGLGVLVATGPSAVTGLVAAATDTAAVTDASDAFRPAGLKWHRCATPIVKGATAFDRVGPVTVSKIIQCAELKVPLDHARPNGQKITLQLTRLPHRGKGKAKGDIVVNPGGPGASGALFAPAFYALNSPSMQAAYNVIGFDPRGIGFSKPALTCDADYGNAPRPAYGHGDATSIAVWLKRSKAYADACARKYGKGSPVNLLDHSKTTDSARDLNTIRAALGHKKLNYYGGSYGTYLGSVYATMFPKRVGKMVLDGNVDPANVWYGAQKPQNIAFNENMEYYFGWLARYDDRYHLGKTKAAVRAFYYSLEARLAKAPVVKNGTAVGAPELLDTLQNAAYKRSQGVWHSLAVGLSAYKTGDLNTFLETFGSNTIGGSDDNEFAAYHAIQCSDVQWPKNWRKWQADATRMDRIAPFSTWYNTWYNAPCMFWGAKPGTPVKVGQTRNLPKNILLFQATNDAATPYADALKLQKLLKGSHLVVQDGDRTHVIVHRGDRRPGGVDAIFDAYWLKDRLPAKPIVHVSQLGDPTPPPTPSKTGAPAGK</sequence>
<keyword evidence="3 6" id="KW-0378">Hydrolase</keyword>
<dbReference type="InterPro" id="IPR000073">
    <property type="entry name" value="AB_hydrolase_1"/>
</dbReference>
<dbReference type="GO" id="GO:0016787">
    <property type="term" value="F:hydrolase activity"/>
    <property type="evidence" value="ECO:0007669"/>
    <property type="project" value="UniProtKB-KW"/>
</dbReference>
<dbReference type="EMBL" id="RFFG01000029">
    <property type="protein sequence ID" value="RMI42911.1"/>
    <property type="molecule type" value="Genomic_DNA"/>
</dbReference>
<protein>
    <submittedName>
        <fullName evidence="6">Alpha/beta fold hydrolase</fullName>
    </submittedName>
</protein>
<name>A0A3M2LZS9_9ACTN</name>
<evidence type="ECO:0000256" key="2">
    <source>
        <dbReference type="ARBA" id="ARBA00022729"/>
    </source>
</evidence>
<feature type="region of interest" description="Disordered" evidence="4">
    <location>
        <begin position="544"/>
        <end position="566"/>
    </location>
</feature>
<evidence type="ECO:0000256" key="3">
    <source>
        <dbReference type="ARBA" id="ARBA00022801"/>
    </source>
</evidence>
<proteinExistence type="inferred from homology"/>
<feature type="domain" description="AB hydrolase-1" evidence="5">
    <location>
        <begin position="131"/>
        <end position="513"/>
    </location>
</feature>
<evidence type="ECO:0000256" key="4">
    <source>
        <dbReference type="SAM" id="MobiDB-lite"/>
    </source>
</evidence>
<evidence type="ECO:0000313" key="6">
    <source>
        <dbReference type="EMBL" id="RMI42911.1"/>
    </source>
</evidence>
<comment type="similarity">
    <text evidence="1">Belongs to the peptidase S33 family.</text>
</comment>
<dbReference type="InterPro" id="IPR051601">
    <property type="entry name" value="Serine_prot/Carboxylest_S33"/>
</dbReference>
<gene>
    <name evidence="6" type="ORF">EBO15_17950</name>
</gene>
<evidence type="ECO:0000313" key="7">
    <source>
        <dbReference type="Proteomes" id="UP000282674"/>
    </source>
</evidence>